<proteinExistence type="predicted"/>
<gene>
    <name evidence="4" type="ORF">A2226_03110</name>
</gene>
<reference evidence="4 5" key="1">
    <citation type="journal article" date="2016" name="Nat. Commun.">
        <title>Thousands of microbial genomes shed light on interconnected biogeochemical processes in an aquifer system.</title>
        <authorList>
            <person name="Anantharaman K."/>
            <person name="Brown C.T."/>
            <person name="Hug L.A."/>
            <person name="Sharon I."/>
            <person name="Castelle C.J."/>
            <person name="Probst A.J."/>
            <person name="Thomas B.C."/>
            <person name="Singh A."/>
            <person name="Wilkins M.J."/>
            <person name="Karaoz U."/>
            <person name="Brodie E.L."/>
            <person name="Williams K.H."/>
            <person name="Hubbard S.S."/>
            <person name="Banfield J.F."/>
        </authorList>
    </citation>
    <scope>NUCLEOTIDE SEQUENCE [LARGE SCALE GENOMIC DNA]</scope>
</reference>
<keyword evidence="1" id="KW-0285">Flavoprotein</keyword>
<sequence length="228" mass="25268">MNKFFSNSPKVKILGLSGSPRGAESSSEKMLNTCLTWAEKHGAETKMIRLKDKNILPCEGCYSKTQDGAGCVFPCIHDGKDDTMEVMNAIIEANGLVISTPAYWGSASSLVQTVIEKMITVENNQPYKLLGKTAVLIVSQDSDGAAMVCGQLSWALNHMGIYVLPWGMIYKPSILNNPLAKFGMRLLRYGKLDWIDRTVERAGRNIALVSQRLKGFDFEDKHIPEHKN</sequence>
<keyword evidence="2" id="KW-0288">FMN</keyword>
<dbReference type="Pfam" id="PF03358">
    <property type="entry name" value="FMN_red"/>
    <property type="match status" value="1"/>
</dbReference>
<dbReference type="InterPro" id="IPR051796">
    <property type="entry name" value="ISF_SsuE-like"/>
</dbReference>
<name>A0A1G2Q1C7_9BACT</name>
<evidence type="ECO:0000256" key="1">
    <source>
        <dbReference type="ARBA" id="ARBA00022630"/>
    </source>
</evidence>
<dbReference type="Proteomes" id="UP000178936">
    <property type="component" value="Unassembled WGS sequence"/>
</dbReference>
<feature type="domain" description="NADPH-dependent FMN reductase-like" evidence="3">
    <location>
        <begin position="11"/>
        <end position="165"/>
    </location>
</feature>
<organism evidence="4 5">
    <name type="scientific">Candidatus Veblenbacteria bacterium RIFOXYA2_FULL_43_9</name>
    <dbReference type="NCBI Taxonomy" id="1802425"/>
    <lineage>
        <taxon>Bacteria</taxon>
        <taxon>Candidatus Vebleniibacteriota</taxon>
    </lineage>
</organism>
<dbReference type="GO" id="GO:0016491">
    <property type="term" value="F:oxidoreductase activity"/>
    <property type="evidence" value="ECO:0007669"/>
    <property type="project" value="InterPro"/>
</dbReference>
<accession>A0A1G2Q1C7</accession>
<dbReference type="InterPro" id="IPR005025">
    <property type="entry name" value="FMN_Rdtase-like_dom"/>
</dbReference>
<dbReference type="PANTHER" id="PTHR43278:SF1">
    <property type="entry name" value="IRON-SULFUR FLAVOPROTEIN MJ1083"/>
    <property type="match status" value="1"/>
</dbReference>
<evidence type="ECO:0000256" key="2">
    <source>
        <dbReference type="ARBA" id="ARBA00022643"/>
    </source>
</evidence>
<dbReference type="Gene3D" id="3.40.50.360">
    <property type="match status" value="1"/>
</dbReference>
<protein>
    <recommendedName>
        <fullName evidence="3">NADPH-dependent FMN reductase-like domain-containing protein</fullName>
    </recommendedName>
</protein>
<dbReference type="AlphaFoldDB" id="A0A1G2Q1C7"/>
<evidence type="ECO:0000259" key="3">
    <source>
        <dbReference type="Pfam" id="PF03358"/>
    </source>
</evidence>
<dbReference type="EMBL" id="MHTB01000049">
    <property type="protein sequence ID" value="OHA54375.1"/>
    <property type="molecule type" value="Genomic_DNA"/>
</dbReference>
<evidence type="ECO:0000313" key="4">
    <source>
        <dbReference type="EMBL" id="OHA54375.1"/>
    </source>
</evidence>
<evidence type="ECO:0000313" key="5">
    <source>
        <dbReference type="Proteomes" id="UP000178936"/>
    </source>
</evidence>
<dbReference type="PANTHER" id="PTHR43278">
    <property type="entry name" value="NAD(P)H-DEPENDENT FMN-CONTAINING OXIDOREDUCTASE YWQN-RELATED"/>
    <property type="match status" value="1"/>
</dbReference>
<dbReference type="InterPro" id="IPR029039">
    <property type="entry name" value="Flavoprotein-like_sf"/>
</dbReference>
<dbReference type="SUPFAM" id="SSF52218">
    <property type="entry name" value="Flavoproteins"/>
    <property type="match status" value="1"/>
</dbReference>
<comment type="caution">
    <text evidence="4">The sequence shown here is derived from an EMBL/GenBank/DDBJ whole genome shotgun (WGS) entry which is preliminary data.</text>
</comment>